<sequence>MMRQRWLFLVAGLALCALPPAVPSLTTPLAYMARETLIDPPADPAGERLVEGTFYLTQGISVSQWLLPVAKGVTFRAGYVAVGVRIDAGGHLTGTPSRVGTFIAPVRICAGESCEEQLITLVVFGNVPWEPRALTFPGRVGATINGEIGVNGGPQGVTPTFTVTDHAKLPGGVSIGPDGHVGGVPEAAGISEVPVRICVAGNCAGVVVRLIII</sequence>
<evidence type="ECO:0000313" key="2">
    <source>
        <dbReference type="EMBL" id="MFB9206234.1"/>
    </source>
</evidence>
<dbReference type="EMBL" id="JBHMEI010000036">
    <property type="protein sequence ID" value="MFB9206234.1"/>
    <property type="molecule type" value="Genomic_DNA"/>
</dbReference>
<dbReference type="RefSeq" id="WP_189652281.1">
    <property type="nucleotide sequence ID" value="NZ_BMRC01000026.1"/>
</dbReference>
<evidence type="ECO:0000256" key="1">
    <source>
        <dbReference type="SAM" id="SignalP"/>
    </source>
</evidence>
<keyword evidence="3" id="KW-1185">Reference proteome</keyword>
<keyword evidence="1" id="KW-0732">Signal</keyword>
<evidence type="ECO:0000313" key="3">
    <source>
        <dbReference type="Proteomes" id="UP001589647"/>
    </source>
</evidence>
<name>A0ABV5IR46_9ACTN</name>
<feature type="signal peptide" evidence="1">
    <location>
        <begin position="1"/>
        <end position="24"/>
    </location>
</feature>
<accession>A0ABV5IR46</accession>
<organism evidence="2 3">
    <name type="scientific">Nonomuraea spiralis</name>
    <dbReference type="NCBI Taxonomy" id="46182"/>
    <lineage>
        <taxon>Bacteria</taxon>
        <taxon>Bacillati</taxon>
        <taxon>Actinomycetota</taxon>
        <taxon>Actinomycetes</taxon>
        <taxon>Streptosporangiales</taxon>
        <taxon>Streptosporangiaceae</taxon>
        <taxon>Nonomuraea</taxon>
    </lineage>
</organism>
<feature type="chain" id="PRO_5046594133" evidence="1">
    <location>
        <begin position="25"/>
        <end position="213"/>
    </location>
</feature>
<dbReference type="Proteomes" id="UP001589647">
    <property type="component" value="Unassembled WGS sequence"/>
</dbReference>
<gene>
    <name evidence="2" type="ORF">ACFFV7_33920</name>
</gene>
<comment type="caution">
    <text evidence="2">The sequence shown here is derived from an EMBL/GenBank/DDBJ whole genome shotgun (WGS) entry which is preliminary data.</text>
</comment>
<protein>
    <submittedName>
        <fullName evidence="2">Uncharacterized protein</fullName>
    </submittedName>
</protein>
<reference evidence="2 3" key="1">
    <citation type="submission" date="2024-09" db="EMBL/GenBank/DDBJ databases">
        <authorList>
            <person name="Sun Q."/>
            <person name="Mori K."/>
        </authorList>
    </citation>
    <scope>NUCLEOTIDE SEQUENCE [LARGE SCALE GENOMIC DNA]</scope>
    <source>
        <strain evidence="2 3">CCM 3426</strain>
    </source>
</reference>
<proteinExistence type="predicted"/>